<dbReference type="SMART" id="SM00248">
    <property type="entry name" value="ANK"/>
    <property type="match status" value="4"/>
</dbReference>
<keyword evidence="2" id="KW-1185">Reference proteome</keyword>
<comment type="caution">
    <text evidence="1">The sequence shown here is derived from an EMBL/GenBank/DDBJ whole genome shotgun (WGS) entry which is preliminary data.</text>
</comment>
<proteinExistence type="predicted"/>
<gene>
    <name evidence="1" type="primary">ANK1</name>
    <name evidence="1" type="ORF">SNEC2469_LOCUS17622</name>
</gene>
<dbReference type="Gene3D" id="1.25.40.20">
    <property type="entry name" value="Ankyrin repeat-containing domain"/>
    <property type="match status" value="1"/>
</dbReference>
<dbReference type="AlphaFoldDB" id="A0A812VKG7"/>
<accession>A0A812VKG7</accession>
<reference evidence="1" key="1">
    <citation type="submission" date="2021-02" db="EMBL/GenBank/DDBJ databases">
        <authorList>
            <person name="Dougan E. K."/>
            <person name="Rhodes N."/>
            <person name="Thang M."/>
            <person name="Chan C."/>
        </authorList>
    </citation>
    <scope>NUCLEOTIDE SEQUENCE</scope>
</reference>
<sequence>MGNQGFCSPEPHTGDAPAKPVHPCHFPMYVVKVADFLQMDGPPEAHHALLRKGLLHQWQPGLFVIFVSHQWLGRSHPDPDGQHASILRRSLEGMIQGTLQAEYEIEDEAPRRRRLLEPSSIGQGYLFLDWFAIPQITARAEGVNEEATKTDAARAVQSIPFYVEVSDVLLALVPELVHTETGQYCNYTSWFSRGWCRAELWCHVLSNKRDKIVVVVHSTLEAKFMQSWDWQNNIVVDGEFTVESDRAVVGSLGRRAIESKIAHLSEEGPLEVYRYFLARKAAMLGQASKTWDMNGFLERFKFPSMELAVRDTSSMNAVMCAVMSGDVMMLRLLATYAADLNFTIYGLNSLGFRDSFTVLMAAVKSNQPASLVASLIHLRADVSRRADIGDNAACHVKRPEHVQVLLQARADFHTAHEPFCFTPLAQAAGMTSAPTLKALLLARCDPNPSQSGLGITPLIGLIRFARGSPHALESAALLLEYRADINASQMKFQPKGWSFCCCLVTAQYGSKALLGGWCDDHASSCEVSYL</sequence>
<dbReference type="SUPFAM" id="SSF48403">
    <property type="entry name" value="Ankyrin repeat"/>
    <property type="match status" value="1"/>
</dbReference>
<organism evidence="1 2">
    <name type="scientific">Symbiodinium necroappetens</name>
    <dbReference type="NCBI Taxonomy" id="1628268"/>
    <lineage>
        <taxon>Eukaryota</taxon>
        <taxon>Sar</taxon>
        <taxon>Alveolata</taxon>
        <taxon>Dinophyceae</taxon>
        <taxon>Suessiales</taxon>
        <taxon>Symbiodiniaceae</taxon>
        <taxon>Symbiodinium</taxon>
    </lineage>
</organism>
<dbReference type="OrthoDB" id="411275at2759"/>
<name>A0A812VKG7_9DINO</name>
<dbReference type="Proteomes" id="UP000601435">
    <property type="component" value="Unassembled WGS sequence"/>
</dbReference>
<dbReference type="EMBL" id="CAJNJA010029269">
    <property type="protein sequence ID" value="CAE7623474.1"/>
    <property type="molecule type" value="Genomic_DNA"/>
</dbReference>
<protein>
    <submittedName>
        <fullName evidence="1">ANK1 protein</fullName>
    </submittedName>
</protein>
<dbReference type="InterPro" id="IPR002110">
    <property type="entry name" value="Ankyrin_rpt"/>
</dbReference>
<evidence type="ECO:0000313" key="1">
    <source>
        <dbReference type="EMBL" id="CAE7623474.1"/>
    </source>
</evidence>
<dbReference type="InterPro" id="IPR036770">
    <property type="entry name" value="Ankyrin_rpt-contain_sf"/>
</dbReference>
<evidence type="ECO:0000313" key="2">
    <source>
        <dbReference type="Proteomes" id="UP000601435"/>
    </source>
</evidence>